<protein>
    <submittedName>
        <fullName evidence="2">Protein lin-2</fullName>
    </submittedName>
</protein>
<dbReference type="Proteomes" id="UP001196413">
    <property type="component" value="Unassembled WGS sequence"/>
</dbReference>
<organism evidence="2 3">
    <name type="scientific">Parelaphostrongylus tenuis</name>
    <name type="common">Meningeal worm</name>
    <dbReference type="NCBI Taxonomy" id="148309"/>
    <lineage>
        <taxon>Eukaryota</taxon>
        <taxon>Metazoa</taxon>
        <taxon>Ecdysozoa</taxon>
        <taxon>Nematoda</taxon>
        <taxon>Chromadorea</taxon>
        <taxon>Rhabditida</taxon>
        <taxon>Rhabditina</taxon>
        <taxon>Rhabditomorpha</taxon>
        <taxon>Strongyloidea</taxon>
        <taxon>Metastrongylidae</taxon>
        <taxon>Parelaphostrongylus</taxon>
    </lineage>
</organism>
<dbReference type="PROSITE" id="PS50011">
    <property type="entry name" value="PROTEIN_KINASE_DOM"/>
    <property type="match status" value="1"/>
</dbReference>
<evidence type="ECO:0000259" key="1">
    <source>
        <dbReference type="PROSITE" id="PS50011"/>
    </source>
</evidence>
<dbReference type="AlphaFoldDB" id="A0AAD5QXX1"/>
<dbReference type="GO" id="GO:0004672">
    <property type="term" value="F:protein kinase activity"/>
    <property type="evidence" value="ECO:0007669"/>
    <property type="project" value="InterPro"/>
</dbReference>
<dbReference type="PROSITE" id="PS00109">
    <property type="entry name" value="PROTEIN_KINASE_TYR"/>
    <property type="match status" value="1"/>
</dbReference>
<proteinExistence type="predicted"/>
<dbReference type="Gene3D" id="1.10.510.10">
    <property type="entry name" value="Transferase(Phosphotransferase) domain 1"/>
    <property type="match status" value="1"/>
</dbReference>
<comment type="caution">
    <text evidence="2">The sequence shown here is derived from an EMBL/GenBank/DDBJ whole genome shotgun (WGS) entry which is preliminary data.</text>
</comment>
<dbReference type="InterPro" id="IPR008266">
    <property type="entry name" value="Tyr_kinase_AS"/>
</dbReference>
<dbReference type="PANTHER" id="PTHR24347">
    <property type="entry name" value="SERINE/THREONINE-PROTEIN KINASE"/>
    <property type="match status" value="1"/>
</dbReference>
<dbReference type="InterPro" id="IPR011009">
    <property type="entry name" value="Kinase-like_dom_sf"/>
</dbReference>
<evidence type="ECO:0000313" key="3">
    <source>
        <dbReference type="Proteomes" id="UP001196413"/>
    </source>
</evidence>
<gene>
    <name evidence="2" type="primary">LIN2_2</name>
    <name evidence="2" type="ORF">KIN20_026344</name>
</gene>
<reference evidence="2" key="1">
    <citation type="submission" date="2021-06" db="EMBL/GenBank/DDBJ databases">
        <title>Parelaphostrongylus tenuis whole genome reference sequence.</title>
        <authorList>
            <person name="Garwood T.J."/>
            <person name="Larsen P.A."/>
            <person name="Fountain-Jones N.M."/>
            <person name="Garbe J.R."/>
            <person name="Macchietto M.G."/>
            <person name="Kania S.A."/>
            <person name="Gerhold R.W."/>
            <person name="Richards J.E."/>
            <person name="Wolf T.M."/>
        </authorList>
    </citation>
    <scope>NUCLEOTIDE SEQUENCE</scope>
    <source>
        <strain evidence="2">MNPRO001-30</strain>
        <tissue evidence="2">Meninges</tissue>
    </source>
</reference>
<dbReference type="Pfam" id="PF00069">
    <property type="entry name" value="Pkinase"/>
    <property type="match status" value="1"/>
</dbReference>
<feature type="non-terminal residue" evidence="2">
    <location>
        <position position="1"/>
    </location>
</feature>
<dbReference type="EMBL" id="JAHQIW010005383">
    <property type="protein sequence ID" value="KAJ1365881.1"/>
    <property type="molecule type" value="Genomic_DNA"/>
</dbReference>
<feature type="domain" description="Protein kinase" evidence="1">
    <location>
        <begin position="1"/>
        <end position="93"/>
    </location>
</feature>
<name>A0AAD5QXX1_PARTN</name>
<dbReference type="SUPFAM" id="SSF56112">
    <property type="entry name" value="Protein kinase-like (PK-like)"/>
    <property type="match status" value="1"/>
</dbReference>
<accession>A0AAD5QXX1</accession>
<keyword evidence="3" id="KW-1185">Reference proteome</keyword>
<dbReference type="GO" id="GO:0005524">
    <property type="term" value="F:ATP binding"/>
    <property type="evidence" value="ECO:0007669"/>
    <property type="project" value="InterPro"/>
</dbReference>
<evidence type="ECO:0000313" key="2">
    <source>
        <dbReference type="EMBL" id="KAJ1365881.1"/>
    </source>
</evidence>
<dbReference type="InterPro" id="IPR000719">
    <property type="entry name" value="Prot_kinase_dom"/>
</dbReference>
<sequence>MLSVELELCASLKHPYICELRDVIAGDRFIHLIFEFLEGSDICFEIVKRAGNGFVYSEAVVSHYIRQLLQALECLHDARIIHRDIRPHNIVLA</sequence>